<feature type="compositionally biased region" description="Polar residues" evidence="2">
    <location>
        <begin position="675"/>
        <end position="685"/>
    </location>
</feature>
<feature type="compositionally biased region" description="Basic and acidic residues" evidence="2">
    <location>
        <begin position="799"/>
        <end position="815"/>
    </location>
</feature>
<proteinExistence type="predicted"/>
<dbReference type="AlphaFoldDB" id="A0A9W9CSN4"/>
<keyword evidence="1" id="KW-0479">Metal-binding</keyword>
<keyword evidence="1" id="KW-0863">Zinc-finger</keyword>
<gene>
    <name evidence="4" type="ORF">N0V93_009397</name>
</gene>
<dbReference type="Proteomes" id="UP001140453">
    <property type="component" value="Unassembled WGS sequence"/>
</dbReference>
<feature type="compositionally biased region" description="Polar residues" evidence="2">
    <location>
        <begin position="885"/>
        <end position="895"/>
    </location>
</feature>
<feature type="zinc finger region" description="C3H1-type" evidence="1">
    <location>
        <begin position="1070"/>
        <end position="1098"/>
    </location>
</feature>
<feature type="region of interest" description="Disordered" evidence="2">
    <location>
        <begin position="452"/>
        <end position="489"/>
    </location>
</feature>
<protein>
    <recommendedName>
        <fullName evidence="3">C3H1-type domain-containing protein</fullName>
    </recommendedName>
</protein>
<feature type="compositionally biased region" description="Acidic residues" evidence="2">
    <location>
        <begin position="614"/>
        <end position="634"/>
    </location>
</feature>
<evidence type="ECO:0000259" key="3">
    <source>
        <dbReference type="PROSITE" id="PS50103"/>
    </source>
</evidence>
<dbReference type="OrthoDB" id="1922977at2759"/>
<evidence type="ECO:0000256" key="2">
    <source>
        <dbReference type="SAM" id="MobiDB-lite"/>
    </source>
</evidence>
<feature type="compositionally biased region" description="Polar residues" evidence="2">
    <location>
        <begin position="61"/>
        <end position="75"/>
    </location>
</feature>
<keyword evidence="5" id="KW-1185">Reference proteome</keyword>
<organism evidence="4 5">
    <name type="scientific">Gnomoniopsis smithogilvyi</name>
    <dbReference type="NCBI Taxonomy" id="1191159"/>
    <lineage>
        <taxon>Eukaryota</taxon>
        <taxon>Fungi</taxon>
        <taxon>Dikarya</taxon>
        <taxon>Ascomycota</taxon>
        <taxon>Pezizomycotina</taxon>
        <taxon>Sordariomycetes</taxon>
        <taxon>Sordariomycetidae</taxon>
        <taxon>Diaporthales</taxon>
        <taxon>Gnomoniaceae</taxon>
        <taxon>Gnomoniopsis</taxon>
    </lineage>
</organism>
<feature type="compositionally biased region" description="Polar residues" evidence="2">
    <location>
        <begin position="849"/>
        <end position="861"/>
    </location>
</feature>
<evidence type="ECO:0000256" key="1">
    <source>
        <dbReference type="PROSITE-ProRule" id="PRU00723"/>
    </source>
</evidence>
<feature type="compositionally biased region" description="Low complexity" evidence="2">
    <location>
        <begin position="528"/>
        <end position="541"/>
    </location>
</feature>
<feature type="compositionally biased region" description="Low complexity" evidence="2">
    <location>
        <begin position="109"/>
        <end position="144"/>
    </location>
</feature>
<feature type="compositionally biased region" description="Polar residues" evidence="2">
    <location>
        <begin position="868"/>
        <end position="877"/>
    </location>
</feature>
<feature type="compositionally biased region" description="Polar residues" evidence="2">
    <location>
        <begin position="717"/>
        <end position="747"/>
    </location>
</feature>
<dbReference type="EMBL" id="JAPEVB010000006">
    <property type="protein sequence ID" value="KAJ4386500.1"/>
    <property type="molecule type" value="Genomic_DNA"/>
</dbReference>
<dbReference type="GO" id="GO:0008270">
    <property type="term" value="F:zinc ion binding"/>
    <property type="evidence" value="ECO:0007669"/>
    <property type="project" value="UniProtKB-KW"/>
</dbReference>
<feature type="compositionally biased region" description="Low complexity" evidence="2">
    <location>
        <begin position="553"/>
        <end position="570"/>
    </location>
</feature>
<feature type="region of interest" description="Disordered" evidence="2">
    <location>
        <begin position="1"/>
        <end position="341"/>
    </location>
</feature>
<feature type="region of interest" description="Disordered" evidence="2">
    <location>
        <begin position="391"/>
        <end position="435"/>
    </location>
</feature>
<feature type="compositionally biased region" description="Acidic residues" evidence="2">
    <location>
        <begin position="820"/>
        <end position="830"/>
    </location>
</feature>
<feature type="domain" description="C3H1-type" evidence="3">
    <location>
        <begin position="1070"/>
        <end position="1098"/>
    </location>
</feature>
<evidence type="ECO:0000313" key="5">
    <source>
        <dbReference type="Proteomes" id="UP001140453"/>
    </source>
</evidence>
<name>A0A9W9CSN4_9PEZI</name>
<feature type="compositionally biased region" description="Polar residues" evidence="2">
    <location>
        <begin position="274"/>
        <end position="321"/>
    </location>
</feature>
<feature type="compositionally biased region" description="Acidic residues" evidence="2">
    <location>
        <begin position="180"/>
        <end position="200"/>
    </location>
</feature>
<keyword evidence="1" id="KW-0862">Zinc</keyword>
<feature type="compositionally biased region" description="Low complexity" evidence="2">
    <location>
        <begin position="838"/>
        <end position="848"/>
    </location>
</feature>
<accession>A0A9W9CSN4</accession>
<reference evidence="4" key="1">
    <citation type="submission" date="2022-10" db="EMBL/GenBank/DDBJ databases">
        <title>Tapping the CABI collections for fungal endophytes: first genome assemblies for Collariella, Neodidymelliopsis, Ascochyta clinopodiicola, Didymella pomorum, Didymosphaeria variabile, Neocosmospora piperis and Neocucurbitaria cava.</title>
        <authorList>
            <person name="Hill R."/>
        </authorList>
    </citation>
    <scope>NUCLEOTIDE SEQUENCE</scope>
    <source>
        <strain evidence="4">IMI 355082</strain>
    </source>
</reference>
<dbReference type="PROSITE" id="PS50103">
    <property type="entry name" value="ZF_C3H1"/>
    <property type="match status" value="1"/>
</dbReference>
<feature type="region of interest" description="Disordered" evidence="2">
    <location>
        <begin position="505"/>
        <end position="690"/>
    </location>
</feature>
<comment type="caution">
    <text evidence="4">The sequence shown here is derived from an EMBL/GenBank/DDBJ whole genome shotgun (WGS) entry which is preliminary data.</text>
</comment>
<feature type="compositionally biased region" description="Pro residues" evidence="2">
    <location>
        <begin position="12"/>
        <end position="28"/>
    </location>
</feature>
<feature type="compositionally biased region" description="Low complexity" evidence="2">
    <location>
        <begin position="452"/>
        <end position="461"/>
    </location>
</feature>
<feature type="compositionally biased region" description="Polar residues" evidence="2">
    <location>
        <begin position="602"/>
        <end position="611"/>
    </location>
</feature>
<feature type="compositionally biased region" description="Low complexity" evidence="2">
    <location>
        <begin position="40"/>
        <end position="52"/>
    </location>
</feature>
<feature type="region of interest" description="Disordered" evidence="2">
    <location>
        <begin position="707"/>
        <end position="1000"/>
    </location>
</feature>
<feature type="compositionally biased region" description="Polar residues" evidence="2">
    <location>
        <begin position="145"/>
        <end position="156"/>
    </location>
</feature>
<feature type="compositionally biased region" description="Basic and acidic residues" evidence="2">
    <location>
        <begin position="930"/>
        <end position="970"/>
    </location>
</feature>
<sequence>MSGYPYGYPYQGQPPPPQQYPSYPPYGAFPPLQNGFGATPPQSQQQQPQQQQHYAPPATSYHANAQSAYDYNASSIPGLGTPSGGPPFSAPYNSAWTQGGFGTVAGQVPYPAYASTAPASSTPASTMPITYPYPQAQAPEPQVPSRATPTYASQSRKQSDAAPKPQSKARPAVQSKSQDSNDEAQEEGEIDDGYFDDLYDDASKAASVTNETLPVAEKSSADPGDDSLDQEPNFYDTDMEDVSAMQKPSDPINGEEPEVILKSQGQPDRDRSRSYSPHLSPTENESNIHSNTPTYAQQSSPAEVADSSSKSTPSNANQVKNGATVEAHDPAVTSPVTGSTPVKTFASVFEASNEAKKAILRLLPHGVKYQTYIDEGFDAKLIKDLFTQLNLPTDSTTSGLPEKTATDQDRGVQPTSTQSPQQTQTDSVDKKQEARKDKIARLMAEKKAKLAAASNTTGAAAEPRGVEKPATVTAVSTPPAKTPITRAEKDRLLQQKVEALRNKAREAKKLAQKSAPTQTPKPDTALKPTTPQAPAMTTQLTVAPHSASGTPISSASQSAAPSPVVSVGPSLPRAPQINQRKRPVAADFMDYPPLPVKRPSLANRQNSSLVISISDDEDEDDDDDDVEMEVDSATEDSPAPLPQVLTHTKRGGPSIRDFPPLSNIKTPRQVHSPVNGLSVSGTKNPNVDLETKERAILEMQRKIKELEAKKEAKAKSGNVTPRSPSTGSNVVPEQALQTPARSMANSHQADDKTTPSAQLLQEAEAANIAMPQLAIRNTQPEDEHRGRATSAQVAGKSAKALEKAERLRRMQEEMQRLQAEIDEEESDGEAEEQRNSGEVEATAETGETQSLNVKLATTTPDSGPGAEVTQTETSSASFPEELIQPSLTSPNSQAMQIDFDLSRGRMSAEASPHADSLLSKAAAHTPTVTEESRLPDASDTAEPPHPREQSVNADLDRLDDYEPPEPKMDVRVGANSPRLSPAPAKVDQLATRRAGEGPETSREVFVGSTYPIGTSLTHRKAVNDIAPTRQASFAPYESPLRYYHAYRFHKNYNDGVPGGLKSLTYSNRIDPNKEMCPDEWEGNDCPRGDACQFQHFQSIIAPDSEIILELGSSDEFTGDQKRDFNNGLREVVASFQKSKVRDFRTIAQAILEFRRRFLGDPSKVLRLEGVNI</sequence>
<dbReference type="InterPro" id="IPR000571">
    <property type="entry name" value="Znf_CCCH"/>
</dbReference>
<evidence type="ECO:0000313" key="4">
    <source>
        <dbReference type="EMBL" id="KAJ4386500.1"/>
    </source>
</evidence>
<feature type="compositionally biased region" description="Low complexity" evidence="2">
    <location>
        <begin position="1"/>
        <end position="11"/>
    </location>
</feature>
<feature type="compositionally biased region" description="Low complexity" evidence="2">
    <location>
        <begin position="413"/>
        <end position="425"/>
    </location>
</feature>